<keyword evidence="2" id="KW-1185">Reference proteome</keyword>
<accession>A0ABD0NGC0</accession>
<dbReference type="PANTHER" id="PTHR21063">
    <property type="entry name" value="LFA-3"/>
    <property type="match status" value="1"/>
</dbReference>
<dbReference type="Proteomes" id="UP001529510">
    <property type="component" value="Unassembled WGS sequence"/>
</dbReference>
<evidence type="ECO:0000313" key="1">
    <source>
        <dbReference type="EMBL" id="KAL0161059.1"/>
    </source>
</evidence>
<reference evidence="1 2" key="1">
    <citation type="submission" date="2024-05" db="EMBL/GenBank/DDBJ databases">
        <title>Genome sequencing and assembly of Indian major carp, Cirrhinus mrigala (Hamilton, 1822).</title>
        <authorList>
            <person name="Mohindra V."/>
            <person name="Chowdhury L.M."/>
            <person name="Lal K."/>
            <person name="Jena J.K."/>
        </authorList>
    </citation>
    <scope>NUCLEOTIDE SEQUENCE [LARGE SCALE GENOMIC DNA]</scope>
    <source>
        <strain evidence="1">CM1030</strain>
        <tissue evidence="1">Blood</tissue>
    </source>
</reference>
<dbReference type="EMBL" id="JAMKFB020000022">
    <property type="protein sequence ID" value="KAL0161059.1"/>
    <property type="molecule type" value="Genomic_DNA"/>
</dbReference>
<evidence type="ECO:0008006" key="3">
    <source>
        <dbReference type="Google" id="ProtNLM"/>
    </source>
</evidence>
<name>A0ABD0NGC0_CIRMR</name>
<dbReference type="InterPro" id="IPR013783">
    <property type="entry name" value="Ig-like_fold"/>
</dbReference>
<feature type="non-terminal residue" evidence="1">
    <location>
        <position position="102"/>
    </location>
</feature>
<dbReference type="Gene3D" id="2.60.40.10">
    <property type="entry name" value="Immunoglobulins"/>
    <property type="match status" value="1"/>
</dbReference>
<organism evidence="1 2">
    <name type="scientific">Cirrhinus mrigala</name>
    <name type="common">Mrigala</name>
    <dbReference type="NCBI Taxonomy" id="683832"/>
    <lineage>
        <taxon>Eukaryota</taxon>
        <taxon>Metazoa</taxon>
        <taxon>Chordata</taxon>
        <taxon>Craniata</taxon>
        <taxon>Vertebrata</taxon>
        <taxon>Euteleostomi</taxon>
        <taxon>Actinopterygii</taxon>
        <taxon>Neopterygii</taxon>
        <taxon>Teleostei</taxon>
        <taxon>Ostariophysi</taxon>
        <taxon>Cypriniformes</taxon>
        <taxon>Cyprinidae</taxon>
        <taxon>Labeoninae</taxon>
        <taxon>Labeonini</taxon>
        <taxon>Cirrhinus</taxon>
    </lineage>
</organism>
<gene>
    <name evidence="1" type="ORF">M9458_044784</name>
</gene>
<evidence type="ECO:0000313" key="2">
    <source>
        <dbReference type="Proteomes" id="UP001529510"/>
    </source>
</evidence>
<protein>
    <recommendedName>
        <fullName evidence="3">MHC class I antigen</fullName>
    </recommendedName>
</protein>
<feature type="non-terminal residue" evidence="1">
    <location>
        <position position="1"/>
    </location>
</feature>
<proteinExistence type="predicted"/>
<dbReference type="PANTHER" id="PTHR21063:SF4">
    <property type="entry name" value="CD48 ANTIGEN-RELATED"/>
    <property type="match status" value="1"/>
</dbReference>
<dbReference type="AlphaFoldDB" id="A0ABD0NGC0"/>
<comment type="caution">
    <text evidence="1">The sequence shown here is derived from an EMBL/GenBank/DDBJ whole genome shotgun (WGS) entry which is preliminary data.</text>
</comment>
<sequence>PPSVIAAAEAEMKSVSVMEGDPVTLYVPQLQRNELIVWWFGDEGKLIAKHDMEAKTIIQIETRPSDWISDHHEQQNHRLWTLYSKDQQQQTDFIQQIHCYCQ</sequence>